<evidence type="ECO:0000256" key="7">
    <source>
        <dbReference type="ARBA" id="ARBA00025067"/>
    </source>
</evidence>
<dbReference type="GO" id="GO:0046654">
    <property type="term" value="P:tetrahydrofolate biosynthetic process"/>
    <property type="evidence" value="ECO:0007669"/>
    <property type="project" value="UniProtKB-UniPathway"/>
</dbReference>
<dbReference type="FunFam" id="3.40.430.10:FF:000001">
    <property type="entry name" value="Dihydrofolate reductase"/>
    <property type="match status" value="1"/>
</dbReference>
<dbReference type="EC" id="1.5.1.3" evidence="3 8"/>
<accession>A0A1G1ZNC7</accession>
<dbReference type="Proteomes" id="UP000177942">
    <property type="component" value="Unassembled WGS sequence"/>
</dbReference>
<comment type="caution">
    <text evidence="11">The sequence shown here is derived from an EMBL/GenBank/DDBJ whole genome shotgun (WGS) entry which is preliminary data.</text>
</comment>
<dbReference type="InterPro" id="IPR012259">
    <property type="entry name" value="DHFR"/>
</dbReference>
<dbReference type="InterPro" id="IPR001796">
    <property type="entry name" value="DHFR_dom"/>
</dbReference>
<dbReference type="CDD" id="cd00209">
    <property type="entry name" value="DHFR"/>
    <property type="match status" value="1"/>
</dbReference>
<evidence type="ECO:0000256" key="2">
    <source>
        <dbReference type="ARBA" id="ARBA00009539"/>
    </source>
</evidence>
<dbReference type="GO" id="GO:0070401">
    <property type="term" value="F:NADP+ binding"/>
    <property type="evidence" value="ECO:0007669"/>
    <property type="project" value="UniProtKB-ARBA"/>
</dbReference>
<name>A0A1G1ZNC7_9BACT</name>
<evidence type="ECO:0000313" key="11">
    <source>
        <dbReference type="EMBL" id="OGY66158.1"/>
    </source>
</evidence>
<evidence type="ECO:0000256" key="4">
    <source>
        <dbReference type="ARBA" id="ARBA00022563"/>
    </source>
</evidence>
<dbReference type="InterPro" id="IPR024072">
    <property type="entry name" value="DHFR-like_dom_sf"/>
</dbReference>
<dbReference type="GO" id="GO:0004146">
    <property type="term" value="F:dihydrofolate reductase activity"/>
    <property type="evidence" value="ECO:0007669"/>
    <property type="project" value="UniProtKB-EC"/>
</dbReference>
<dbReference type="AlphaFoldDB" id="A0A1G1ZNC7"/>
<protein>
    <recommendedName>
        <fullName evidence="3 8">Dihydrofolate reductase</fullName>
        <ecNumber evidence="3 8">1.5.1.3</ecNumber>
    </recommendedName>
</protein>
<evidence type="ECO:0000256" key="9">
    <source>
        <dbReference type="RuleBase" id="RU004474"/>
    </source>
</evidence>
<keyword evidence="6 8" id="KW-0560">Oxidoreductase</keyword>
<dbReference type="PRINTS" id="PR00070">
    <property type="entry name" value="DHFR"/>
</dbReference>
<dbReference type="GO" id="GO:0046452">
    <property type="term" value="P:dihydrofolate metabolic process"/>
    <property type="evidence" value="ECO:0007669"/>
    <property type="project" value="TreeGrafter"/>
</dbReference>
<evidence type="ECO:0000256" key="3">
    <source>
        <dbReference type="ARBA" id="ARBA00012856"/>
    </source>
</evidence>
<dbReference type="UniPathway" id="UPA00077">
    <property type="reaction ID" value="UER00158"/>
</dbReference>
<evidence type="ECO:0000259" key="10">
    <source>
        <dbReference type="PROSITE" id="PS51330"/>
    </source>
</evidence>
<evidence type="ECO:0000256" key="1">
    <source>
        <dbReference type="ARBA" id="ARBA00004903"/>
    </source>
</evidence>
<keyword evidence="5 8" id="KW-0521">NADP</keyword>
<evidence type="ECO:0000256" key="8">
    <source>
        <dbReference type="PIRNR" id="PIRNR000194"/>
    </source>
</evidence>
<dbReference type="STRING" id="1798407.A3A16_02530"/>
<dbReference type="PIRSF" id="PIRSF000194">
    <property type="entry name" value="DHFR"/>
    <property type="match status" value="1"/>
</dbReference>
<organism evidence="11 12">
    <name type="scientific">Candidatus Harrisonbacteria bacterium RIFCSPLOWO2_01_FULL_44_18</name>
    <dbReference type="NCBI Taxonomy" id="1798407"/>
    <lineage>
        <taxon>Bacteria</taxon>
        <taxon>Candidatus Harrisoniibacteriota</taxon>
    </lineage>
</organism>
<dbReference type="SUPFAM" id="SSF53597">
    <property type="entry name" value="Dihydrofolate reductase-like"/>
    <property type="match status" value="1"/>
</dbReference>
<reference evidence="11 12" key="1">
    <citation type="journal article" date="2016" name="Nat. Commun.">
        <title>Thousands of microbial genomes shed light on interconnected biogeochemical processes in an aquifer system.</title>
        <authorList>
            <person name="Anantharaman K."/>
            <person name="Brown C.T."/>
            <person name="Hug L.A."/>
            <person name="Sharon I."/>
            <person name="Castelle C.J."/>
            <person name="Probst A.J."/>
            <person name="Thomas B.C."/>
            <person name="Singh A."/>
            <person name="Wilkins M.J."/>
            <person name="Karaoz U."/>
            <person name="Brodie E.L."/>
            <person name="Williams K.H."/>
            <person name="Hubbard S.S."/>
            <person name="Banfield J.F."/>
        </authorList>
    </citation>
    <scope>NUCLEOTIDE SEQUENCE [LARGE SCALE GENOMIC DNA]</scope>
</reference>
<keyword evidence="4 8" id="KW-0554">One-carbon metabolism</keyword>
<dbReference type="PANTHER" id="PTHR48069:SF3">
    <property type="entry name" value="DIHYDROFOLATE REDUCTASE"/>
    <property type="match status" value="1"/>
</dbReference>
<dbReference type="PROSITE" id="PS00075">
    <property type="entry name" value="DHFR_1"/>
    <property type="match status" value="1"/>
</dbReference>
<comment type="similarity">
    <text evidence="2 8 9">Belongs to the dihydrofolate reductase family.</text>
</comment>
<dbReference type="PROSITE" id="PS51330">
    <property type="entry name" value="DHFR_2"/>
    <property type="match status" value="1"/>
</dbReference>
<comment type="function">
    <text evidence="7 8">Key enzyme in folate metabolism. Catalyzes an essential reaction for de novo glycine and purine synthesis, and for DNA precursor synthesis.</text>
</comment>
<sequence>MRASIIAAMAKNGVIGKENTLPWKLPADLKRFKKITIGHTVVMGRKTYESIGGTLKKRINIVLTRQPDYQAPGCLVIHAIEEVFEKAKTEEIFFIGGAEIYKQALPMATRLYMTIINHDFEGDSYFPPLNWWEWVEIDRQQGKTDEKNPYEFCFLTFEKKY</sequence>
<proteinExistence type="inferred from homology"/>
<feature type="domain" description="DHFR" evidence="10">
    <location>
        <begin position="2"/>
        <end position="159"/>
    </location>
</feature>
<dbReference type="EMBL" id="MHJJ01000004">
    <property type="protein sequence ID" value="OGY66158.1"/>
    <property type="molecule type" value="Genomic_DNA"/>
</dbReference>
<evidence type="ECO:0000313" key="12">
    <source>
        <dbReference type="Proteomes" id="UP000177942"/>
    </source>
</evidence>
<dbReference type="Gene3D" id="3.40.430.10">
    <property type="entry name" value="Dihydrofolate Reductase, subunit A"/>
    <property type="match status" value="1"/>
</dbReference>
<dbReference type="GO" id="GO:0005829">
    <property type="term" value="C:cytosol"/>
    <property type="evidence" value="ECO:0007669"/>
    <property type="project" value="TreeGrafter"/>
</dbReference>
<gene>
    <name evidence="11" type="ORF">A3A16_02530</name>
</gene>
<evidence type="ECO:0000256" key="6">
    <source>
        <dbReference type="ARBA" id="ARBA00023002"/>
    </source>
</evidence>
<dbReference type="GO" id="GO:0046655">
    <property type="term" value="P:folic acid metabolic process"/>
    <property type="evidence" value="ECO:0007669"/>
    <property type="project" value="TreeGrafter"/>
</dbReference>
<dbReference type="GO" id="GO:0006730">
    <property type="term" value="P:one-carbon metabolic process"/>
    <property type="evidence" value="ECO:0007669"/>
    <property type="project" value="UniProtKB-KW"/>
</dbReference>
<comment type="pathway">
    <text evidence="1 8">Cofactor biosynthesis; tetrahydrofolate biosynthesis; 5,6,7,8-tetrahydrofolate from 7,8-dihydrofolate: step 1/1.</text>
</comment>
<dbReference type="PANTHER" id="PTHR48069">
    <property type="entry name" value="DIHYDROFOLATE REDUCTASE"/>
    <property type="match status" value="1"/>
</dbReference>
<evidence type="ECO:0000256" key="5">
    <source>
        <dbReference type="ARBA" id="ARBA00022857"/>
    </source>
</evidence>
<dbReference type="InterPro" id="IPR017925">
    <property type="entry name" value="DHFR_CS"/>
</dbReference>
<dbReference type="Pfam" id="PF00186">
    <property type="entry name" value="DHFR_1"/>
    <property type="match status" value="1"/>
</dbReference>
<comment type="catalytic activity">
    <reaction evidence="8">
        <text>(6S)-5,6,7,8-tetrahydrofolate + NADP(+) = 7,8-dihydrofolate + NADPH + H(+)</text>
        <dbReference type="Rhea" id="RHEA:15009"/>
        <dbReference type="ChEBI" id="CHEBI:15378"/>
        <dbReference type="ChEBI" id="CHEBI:57451"/>
        <dbReference type="ChEBI" id="CHEBI:57453"/>
        <dbReference type="ChEBI" id="CHEBI:57783"/>
        <dbReference type="ChEBI" id="CHEBI:58349"/>
        <dbReference type="EC" id="1.5.1.3"/>
    </reaction>
</comment>